<dbReference type="PANTHER" id="PTHR37292">
    <property type="entry name" value="VNG6097C"/>
    <property type="match status" value="1"/>
</dbReference>
<dbReference type="Proteomes" id="UP000029914">
    <property type="component" value="Chromosome"/>
</dbReference>
<protein>
    <recommendedName>
        <fullName evidence="1">GmrSD restriction endonucleases N-terminal domain-containing protein</fullName>
    </recommendedName>
</protein>
<evidence type="ECO:0000313" key="3">
    <source>
        <dbReference type="Proteomes" id="UP000029914"/>
    </source>
</evidence>
<dbReference type="RefSeq" id="WP_018022564.1">
    <property type="nucleotide sequence ID" value="NZ_AQUX01000009.1"/>
</dbReference>
<keyword evidence="3" id="KW-1185">Reference proteome</keyword>
<dbReference type="InterPro" id="IPR004919">
    <property type="entry name" value="GmrSD_N"/>
</dbReference>
<reference evidence="2 3" key="1">
    <citation type="submission" date="2013-09" db="EMBL/GenBank/DDBJ databases">
        <title>Complete genome sequence of Corynebacterium doosanense CAU 212(T) (=DSM 45436(T)), isolated from activated sludge.</title>
        <authorList>
            <person name="Schaffert L."/>
            <person name="Albersmeier A."/>
            <person name="Kalinowski J."/>
            <person name="Ruckert C."/>
        </authorList>
    </citation>
    <scope>NUCLEOTIDE SEQUENCE [LARGE SCALE GENOMIC DNA]</scope>
    <source>
        <strain evidence="2 3">CAU 212</strain>
    </source>
</reference>
<dbReference type="KEGG" id="cdo:CDOO_06355"/>
<feature type="domain" description="GmrSD restriction endonucleases N-terminal" evidence="1">
    <location>
        <begin position="11"/>
        <end position="251"/>
    </location>
</feature>
<dbReference type="EMBL" id="CP006764">
    <property type="protein sequence ID" value="AIT60920.1"/>
    <property type="molecule type" value="Genomic_DNA"/>
</dbReference>
<dbReference type="PANTHER" id="PTHR37292:SF2">
    <property type="entry name" value="DUF262 DOMAIN-CONTAINING PROTEIN"/>
    <property type="match status" value="1"/>
</dbReference>
<evidence type="ECO:0000313" key="2">
    <source>
        <dbReference type="EMBL" id="AIT60920.1"/>
    </source>
</evidence>
<organism evidence="2 3">
    <name type="scientific">Corynebacterium doosanense CAU 212 = DSM 45436</name>
    <dbReference type="NCBI Taxonomy" id="558173"/>
    <lineage>
        <taxon>Bacteria</taxon>
        <taxon>Bacillati</taxon>
        <taxon>Actinomycetota</taxon>
        <taxon>Actinomycetes</taxon>
        <taxon>Mycobacteriales</taxon>
        <taxon>Corynebacteriaceae</taxon>
        <taxon>Corynebacterium</taxon>
    </lineage>
</organism>
<name>A0A097IFN0_9CORY</name>
<accession>A0A097IFN0</accession>
<dbReference type="eggNOG" id="COG1479">
    <property type="taxonomic scope" value="Bacteria"/>
</dbReference>
<sequence length="594" mass="65244">MAFTTPSYSLTDLFARVDRGELQLPDFQRSFAWDIDRIHSLLVTVLRGYPIGALLALDTRNEPVRFGSRPILGAPATGEAPGLLLLDGQQRLTTVYRCFQGTGLVDTVDFRSKRITRRFFVDVVRAVAGDVLPEDAVFAVDEHGKVTSHFGPSLEQPLTTPEAEAAAGCVPVDSLLGQAGADLLFDMAASADAPIREAIKTFHHSVVAPLAAYDVPVIRLSRETARAGVGSIFAQANSAGLQMDVFELLTAVWRTEDPDFSLTSEYTRIEEHLARHPVLGGVDHTAFFTALSLYVTSRRGRTGGQREDILTLTLEDWRVSADVILAGFDRAAAFLAERRMFTAQQVPFTAQLIPLAAILALVGDPSPDATDRLNRWFWCGIFGELYGTSAVDLRSSRDVAEVTAWLTDPGSDVPEPHTVKTSSFSESRLLSVRESSAVWQGIYSLLMARGARDWRTGLPFDAENVADLGPRFEPIFPRDWCQAHGIDAEWADSVLNRTPMGKRTEVVLQGYDPTRYLIRVQAKSLMEDDEFDEVLATHELDAELLHASDAAAFFADRRERFIGMVEYAMGHPAERDLDAANVRGGAEGPNAFVG</sequence>
<dbReference type="Pfam" id="PF03235">
    <property type="entry name" value="GmrSD_N"/>
    <property type="match status" value="1"/>
</dbReference>
<dbReference type="AlphaFoldDB" id="A0A097IFN0"/>
<dbReference type="OrthoDB" id="9787127at2"/>
<evidence type="ECO:0000259" key="1">
    <source>
        <dbReference type="Pfam" id="PF03235"/>
    </source>
</evidence>
<gene>
    <name evidence="2" type="ORF">CDOO_06355</name>
</gene>
<dbReference type="STRING" id="558173.CDOO_06355"/>
<dbReference type="HOGENOM" id="CLU_021082_0_0_11"/>
<dbReference type="eggNOG" id="COG3472">
    <property type="taxonomic scope" value="Bacteria"/>
</dbReference>
<proteinExistence type="predicted"/>